<dbReference type="InterPro" id="IPR036237">
    <property type="entry name" value="Xyl_isomerase-like_sf"/>
</dbReference>
<dbReference type="PANTHER" id="PTHR43489">
    <property type="entry name" value="ISOMERASE"/>
    <property type="match status" value="1"/>
</dbReference>
<dbReference type="Gene3D" id="3.20.20.150">
    <property type="entry name" value="Divalent-metal-dependent TIM barrel enzymes"/>
    <property type="match status" value="1"/>
</dbReference>
<evidence type="ECO:0000256" key="1">
    <source>
        <dbReference type="ARBA" id="ARBA00023235"/>
    </source>
</evidence>
<dbReference type="PANTHER" id="PTHR43489:SF7">
    <property type="entry name" value="3-DEHYDRO-D-GULOSIDE 4-EPIMERASE-RELATED"/>
    <property type="match status" value="1"/>
</dbReference>
<proteinExistence type="predicted"/>
<dbReference type="InterPro" id="IPR050417">
    <property type="entry name" value="Sugar_Epim/Isomerase"/>
</dbReference>
<dbReference type="Pfam" id="PF01261">
    <property type="entry name" value="AP_endonuc_2"/>
    <property type="match status" value="1"/>
</dbReference>
<dbReference type="EMBL" id="JAOQKC010000005">
    <property type="protein sequence ID" value="MCU6696377.1"/>
    <property type="molecule type" value="Genomic_DNA"/>
</dbReference>
<evidence type="ECO:0000313" key="4">
    <source>
        <dbReference type="Proteomes" id="UP001652461"/>
    </source>
</evidence>
<dbReference type="GO" id="GO:0016853">
    <property type="term" value="F:isomerase activity"/>
    <property type="evidence" value="ECO:0007669"/>
    <property type="project" value="UniProtKB-KW"/>
</dbReference>
<dbReference type="Proteomes" id="UP001652461">
    <property type="component" value="Unassembled WGS sequence"/>
</dbReference>
<comment type="caution">
    <text evidence="3">The sequence shown here is derived from an EMBL/GenBank/DDBJ whole genome shotgun (WGS) entry which is preliminary data.</text>
</comment>
<organism evidence="3 4">
    <name type="scientific">Laedolimicola ammoniilytica</name>
    <dbReference type="NCBI Taxonomy" id="2981771"/>
    <lineage>
        <taxon>Bacteria</taxon>
        <taxon>Bacillati</taxon>
        <taxon>Bacillota</taxon>
        <taxon>Clostridia</taxon>
        <taxon>Lachnospirales</taxon>
        <taxon>Lachnospiraceae</taxon>
        <taxon>Laedolimicola</taxon>
    </lineage>
</organism>
<feature type="domain" description="Xylose isomerase-like TIM barrel" evidence="2">
    <location>
        <begin position="26"/>
        <end position="251"/>
    </location>
</feature>
<dbReference type="SUPFAM" id="SSF51658">
    <property type="entry name" value="Xylose isomerase-like"/>
    <property type="match status" value="1"/>
</dbReference>
<protein>
    <submittedName>
        <fullName evidence="3">Sugar phosphate isomerase/epimerase</fullName>
    </submittedName>
</protein>
<dbReference type="RefSeq" id="WP_158362595.1">
    <property type="nucleotide sequence ID" value="NZ_JAOQKC010000005.1"/>
</dbReference>
<gene>
    <name evidence="3" type="ORF">OCV63_05630</name>
</gene>
<name>A0ABT2RVM9_9FIRM</name>
<keyword evidence="4" id="KW-1185">Reference proteome</keyword>
<dbReference type="InterPro" id="IPR013022">
    <property type="entry name" value="Xyl_isomerase-like_TIM-brl"/>
</dbReference>
<accession>A0ABT2RVM9</accession>
<evidence type="ECO:0000313" key="3">
    <source>
        <dbReference type="EMBL" id="MCU6696377.1"/>
    </source>
</evidence>
<sequence length="292" mass="32894">MKFGVGHAYWGNTGACDIEKYKRVAKKLADFGFDMFEVTADHIYHMSEKELAELDAVAREYGLTLSTNSGPAKEYDLSSPDEAVRKNGLEYFTQIVRNMAAIHSPVLAGAIYSFWPSDFAYTDKEAAWEHSIPLLRELGNRAEAYGIDCALEVLNRNETYILTDCAEAIEYCNQIGKKNVNILLDTYHMNIEEDDMCGAIRNAGDMLGHVHVGENNRKLPGMNNSLDWAGIGQALRDIHYDKGVVMEPFLFRGGDVGYSCRVWRDLSNGATQEQLDEYLKTSLKFLKEKFEA</sequence>
<evidence type="ECO:0000259" key="2">
    <source>
        <dbReference type="Pfam" id="PF01261"/>
    </source>
</evidence>
<reference evidence="3 4" key="1">
    <citation type="journal article" date="2021" name="ISME Commun">
        <title>Automated analysis of genomic sequences facilitates high-throughput and comprehensive description of bacteria.</title>
        <authorList>
            <person name="Hitch T.C.A."/>
        </authorList>
    </citation>
    <scope>NUCLEOTIDE SEQUENCE [LARGE SCALE GENOMIC DNA]</scope>
    <source>
        <strain evidence="3 4">Sanger_04</strain>
    </source>
</reference>
<keyword evidence="1 3" id="KW-0413">Isomerase</keyword>